<dbReference type="InterPro" id="IPR050300">
    <property type="entry name" value="GDXG_lipolytic_enzyme"/>
</dbReference>
<dbReference type="Gene3D" id="3.40.50.1820">
    <property type="entry name" value="alpha/beta hydrolase"/>
    <property type="match status" value="1"/>
</dbReference>
<dbReference type="SUPFAM" id="SSF53474">
    <property type="entry name" value="alpha/beta-Hydrolases"/>
    <property type="match status" value="1"/>
</dbReference>
<dbReference type="Pfam" id="PF07859">
    <property type="entry name" value="Abhydrolase_3"/>
    <property type="match status" value="1"/>
</dbReference>
<dbReference type="PROSITE" id="PS01174">
    <property type="entry name" value="LIPASE_GDXG_SER"/>
    <property type="match status" value="1"/>
</dbReference>
<dbReference type="AlphaFoldDB" id="A0A7C3VH40"/>
<feature type="domain" description="Alpha/beta hydrolase fold-3" evidence="4">
    <location>
        <begin position="85"/>
        <end position="290"/>
    </location>
</feature>
<dbReference type="InterPro" id="IPR029058">
    <property type="entry name" value="AB_hydrolase_fold"/>
</dbReference>
<accession>A0A7C3VH40</accession>
<dbReference type="InterPro" id="IPR033140">
    <property type="entry name" value="Lipase_GDXG_put_SER_AS"/>
</dbReference>
<evidence type="ECO:0000259" key="4">
    <source>
        <dbReference type="Pfam" id="PF07859"/>
    </source>
</evidence>
<gene>
    <name evidence="5" type="ORF">ENR15_11015</name>
</gene>
<dbReference type="EMBL" id="DSPX01000112">
    <property type="protein sequence ID" value="HGG01153.1"/>
    <property type="molecule type" value="Genomic_DNA"/>
</dbReference>
<comment type="similarity">
    <text evidence="1">Belongs to the 'GDXG' lipolytic enzyme family.</text>
</comment>
<protein>
    <submittedName>
        <fullName evidence="5">Alpha/beta hydrolase</fullName>
    </submittedName>
</protein>
<dbReference type="InterPro" id="IPR013094">
    <property type="entry name" value="AB_hydrolase_3"/>
</dbReference>
<evidence type="ECO:0000256" key="1">
    <source>
        <dbReference type="ARBA" id="ARBA00010515"/>
    </source>
</evidence>
<evidence type="ECO:0000256" key="2">
    <source>
        <dbReference type="ARBA" id="ARBA00022801"/>
    </source>
</evidence>
<comment type="caution">
    <text evidence="5">The sequence shown here is derived from an EMBL/GenBank/DDBJ whole genome shotgun (WGS) entry which is preliminary data.</text>
</comment>
<reference evidence="5" key="1">
    <citation type="journal article" date="2020" name="mSystems">
        <title>Genome- and Community-Level Interaction Insights into Carbon Utilization and Element Cycling Functions of Hydrothermarchaeota in Hydrothermal Sediment.</title>
        <authorList>
            <person name="Zhou Z."/>
            <person name="Liu Y."/>
            <person name="Xu W."/>
            <person name="Pan J."/>
            <person name="Luo Z.H."/>
            <person name="Li M."/>
        </authorList>
    </citation>
    <scope>NUCLEOTIDE SEQUENCE [LARGE SCALE GENOMIC DNA]</scope>
    <source>
        <strain evidence="5">SpSt-374</strain>
    </source>
</reference>
<dbReference type="PANTHER" id="PTHR48081">
    <property type="entry name" value="AB HYDROLASE SUPERFAMILY PROTEIN C4A8.06C"/>
    <property type="match status" value="1"/>
</dbReference>
<dbReference type="PANTHER" id="PTHR48081:SF8">
    <property type="entry name" value="ALPHA_BETA HYDROLASE FOLD-3 DOMAIN-CONTAINING PROTEIN-RELATED"/>
    <property type="match status" value="1"/>
</dbReference>
<organism evidence="5">
    <name type="scientific">Planktothricoides sp. SpSt-374</name>
    <dbReference type="NCBI Taxonomy" id="2282167"/>
    <lineage>
        <taxon>Bacteria</taxon>
        <taxon>Bacillati</taxon>
        <taxon>Cyanobacteriota</taxon>
        <taxon>Cyanophyceae</taxon>
        <taxon>Oscillatoriophycideae</taxon>
        <taxon>Oscillatoriales</taxon>
        <taxon>Oscillatoriaceae</taxon>
        <taxon>Planktothricoides</taxon>
    </lineage>
</organism>
<feature type="active site" evidence="3">
    <location>
        <position position="163"/>
    </location>
</feature>
<keyword evidence="2 5" id="KW-0378">Hydrolase</keyword>
<name>A0A7C3VH40_9CYAN</name>
<sequence length="317" mass="34717">MSLHPQVKALYQHLGQKKLPPLQELEPAAARELAATEGNFSPPPEPVARVENRTIRSAKRSIPGTGGEIKLRIYTPTGENPLPLLVYFHGGGWVLGDLEIADSCCRHIANHAGCIVVSVDYRLAPEHKFPAAVEDCYTATEWVASYCTELGGDRRRIAIAGDSAGGNLAAAVTLMARSEPEISLCHQVLIYPVTHYNFNTESYRQYAHHYLTKPAMTWYWHQYLSTPADGENPLASPLLATDLTNLPPATIITAEYDILRDEAEAYGERLRQAGIPVTITRYDGMIHGFVSMGAFLDTAAVALTEITTALTGAFRSK</sequence>
<evidence type="ECO:0000313" key="5">
    <source>
        <dbReference type="EMBL" id="HGG01153.1"/>
    </source>
</evidence>
<proteinExistence type="inferred from homology"/>
<evidence type="ECO:0000256" key="3">
    <source>
        <dbReference type="PROSITE-ProRule" id="PRU10038"/>
    </source>
</evidence>
<dbReference type="FunFam" id="3.40.50.1820:FF:000089">
    <property type="entry name" value="Alpha/beta hydrolase"/>
    <property type="match status" value="1"/>
</dbReference>
<dbReference type="GO" id="GO:0016787">
    <property type="term" value="F:hydrolase activity"/>
    <property type="evidence" value="ECO:0007669"/>
    <property type="project" value="UniProtKB-KW"/>
</dbReference>